<dbReference type="PANTHER" id="PTHR43701:SF12">
    <property type="entry name" value="MEMBRANE TRANSPORTER PROTEIN YTNM-RELATED"/>
    <property type="match status" value="1"/>
</dbReference>
<dbReference type="EMBL" id="FNEK01000028">
    <property type="protein sequence ID" value="SDJ98666.1"/>
    <property type="molecule type" value="Genomic_DNA"/>
</dbReference>
<keyword evidence="4 5" id="KW-0472">Membrane</keyword>
<proteinExistence type="inferred from homology"/>
<feature type="transmembrane region" description="Helical" evidence="5">
    <location>
        <begin position="172"/>
        <end position="191"/>
    </location>
</feature>
<organism evidence="6 7">
    <name type="scientific">Aliiruegeria lutimaris</name>
    <dbReference type="NCBI Taxonomy" id="571298"/>
    <lineage>
        <taxon>Bacteria</taxon>
        <taxon>Pseudomonadati</taxon>
        <taxon>Pseudomonadota</taxon>
        <taxon>Alphaproteobacteria</taxon>
        <taxon>Rhodobacterales</taxon>
        <taxon>Roseobacteraceae</taxon>
        <taxon>Aliiruegeria</taxon>
    </lineage>
</organism>
<protein>
    <recommendedName>
        <fullName evidence="5">Probable membrane transporter protein</fullName>
    </recommendedName>
</protein>
<evidence type="ECO:0000313" key="7">
    <source>
        <dbReference type="Proteomes" id="UP000199382"/>
    </source>
</evidence>
<keyword evidence="5" id="KW-1003">Cell membrane</keyword>
<evidence type="ECO:0000313" key="6">
    <source>
        <dbReference type="EMBL" id="SDJ98666.1"/>
    </source>
</evidence>
<feature type="transmembrane region" description="Helical" evidence="5">
    <location>
        <begin position="232"/>
        <end position="250"/>
    </location>
</feature>
<evidence type="ECO:0000256" key="1">
    <source>
        <dbReference type="ARBA" id="ARBA00004141"/>
    </source>
</evidence>
<keyword evidence="2 5" id="KW-0812">Transmembrane</keyword>
<dbReference type="GO" id="GO:0005886">
    <property type="term" value="C:plasma membrane"/>
    <property type="evidence" value="ECO:0007669"/>
    <property type="project" value="UniProtKB-SubCell"/>
</dbReference>
<feature type="transmembrane region" description="Helical" evidence="5">
    <location>
        <begin position="71"/>
        <end position="92"/>
    </location>
</feature>
<evidence type="ECO:0000256" key="5">
    <source>
        <dbReference type="RuleBase" id="RU363041"/>
    </source>
</evidence>
<dbReference type="InterPro" id="IPR002781">
    <property type="entry name" value="TM_pro_TauE-like"/>
</dbReference>
<dbReference type="Proteomes" id="UP000199382">
    <property type="component" value="Unassembled WGS sequence"/>
</dbReference>
<keyword evidence="7" id="KW-1185">Reference proteome</keyword>
<feature type="transmembrane region" description="Helical" evidence="5">
    <location>
        <begin position="98"/>
        <end position="119"/>
    </location>
</feature>
<dbReference type="STRING" id="571298.SAMN04488026_102838"/>
<reference evidence="6 7" key="1">
    <citation type="submission" date="2016-10" db="EMBL/GenBank/DDBJ databases">
        <authorList>
            <person name="de Groot N.N."/>
        </authorList>
    </citation>
    <scope>NUCLEOTIDE SEQUENCE [LARGE SCALE GENOMIC DNA]</scope>
    <source>
        <strain evidence="6 7">DSM 25294</strain>
    </source>
</reference>
<sequence>MGDFVFFALVGFVAQLADGALGMGFGIISASILFGSGVAPPLVSATVNAAKIPTGTIAALSHWRFGNIDTALLRPLAIGGVLGGLAGALTLSHLKGNLLTVLISCYLLLIGMTVILRGLRNRPPRPVRSGNASLIGAAGGLIEGIGGSWGPIVTPALTGAGHPPNRAIGSGAAAELCVSVAVFVTLALTYFAGTWAPQPGRGLLIPTAGLLAGGIPAAVFGGWLASRAPRRALTIAVGLLTLGIGTYRLLDLFLH</sequence>
<keyword evidence="3 5" id="KW-1133">Transmembrane helix</keyword>
<dbReference type="RefSeq" id="WP_093157258.1">
    <property type="nucleotide sequence ID" value="NZ_FNEK01000028.1"/>
</dbReference>
<evidence type="ECO:0000256" key="2">
    <source>
        <dbReference type="ARBA" id="ARBA00022692"/>
    </source>
</evidence>
<dbReference type="Pfam" id="PF01925">
    <property type="entry name" value="TauE"/>
    <property type="match status" value="1"/>
</dbReference>
<dbReference type="OrthoDB" id="45564at2"/>
<name>A0A1G8Y760_9RHOB</name>
<dbReference type="AlphaFoldDB" id="A0A1G8Y760"/>
<comment type="similarity">
    <text evidence="5">Belongs to the 4-toluene sulfonate uptake permease (TSUP) (TC 2.A.102) family.</text>
</comment>
<feature type="transmembrane region" description="Helical" evidence="5">
    <location>
        <begin position="203"/>
        <end position="225"/>
    </location>
</feature>
<evidence type="ECO:0000256" key="4">
    <source>
        <dbReference type="ARBA" id="ARBA00023136"/>
    </source>
</evidence>
<dbReference type="PANTHER" id="PTHR43701">
    <property type="entry name" value="MEMBRANE TRANSPORTER PROTEIN MJ0441-RELATED"/>
    <property type="match status" value="1"/>
</dbReference>
<dbReference type="InterPro" id="IPR051598">
    <property type="entry name" value="TSUP/Inactive_protease-like"/>
</dbReference>
<accession>A0A1G8Y760</accession>
<evidence type="ECO:0000256" key="3">
    <source>
        <dbReference type="ARBA" id="ARBA00022989"/>
    </source>
</evidence>
<comment type="subcellular location">
    <subcellularLocation>
        <location evidence="5">Cell membrane</location>
        <topology evidence="5">Multi-pass membrane protein</topology>
    </subcellularLocation>
    <subcellularLocation>
        <location evidence="1">Membrane</location>
        <topology evidence="1">Multi-pass membrane protein</topology>
    </subcellularLocation>
</comment>
<gene>
    <name evidence="6" type="ORF">SAMN04488026_102838</name>
</gene>
<feature type="transmembrane region" description="Helical" evidence="5">
    <location>
        <begin position="29"/>
        <end position="50"/>
    </location>
</feature>